<accession>A0A162Y632</accession>
<reference evidence="1 2" key="1">
    <citation type="submission" date="2016-01" db="EMBL/GenBank/DDBJ databases">
        <title>The draft genome sequence of Aquimarina sp. RZW4-3-2.</title>
        <authorList>
            <person name="Wang Y."/>
        </authorList>
    </citation>
    <scope>NUCLEOTIDE SEQUENCE [LARGE SCALE GENOMIC DNA]</scope>
    <source>
        <strain evidence="1 2">RZW4-3-2</strain>
    </source>
</reference>
<sequence length="145" mass="16942">MILETTYTDKKTDKIINELVGKRFSFFQIVKMKGIGSKRMIIDQVSPNLNTYINSVSDLSYANIELRPGGILLAINKGLRNFTWVIPYYQFYMYKTNGISIHAQGKFVHFKKNQTHKENTSFFEKLHQLKVAYDLRFPHIDSIDI</sequence>
<proteinExistence type="predicted"/>
<gene>
    <name evidence="1" type="ORF">AWE51_15310</name>
</gene>
<dbReference type="OrthoDB" id="1436588at2"/>
<dbReference type="RefSeq" id="WP_066318933.1">
    <property type="nucleotide sequence ID" value="NZ_CANLSS010000031.1"/>
</dbReference>
<dbReference type="EMBL" id="LQRT01000046">
    <property type="protein sequence ID" value="KZS38946.1"/>
    <property type="molecule type" value="Genomic_DNA"/>
</dbReference>
<dbReference type="Proteomes" id="UP000076715">
    <property type="component" value="Unassembled WGS sequence"/>
</dbReference>
<dbReference type="STRING" id="1642818.AWE51_15310"/>
<keyword evidence="2" id="KW-1185">Reference proteome</keyword>
<name>A0A162Y632_9FLAO</name>
<dbReference type="AlphaFoldDB" id="A0A162Y632"/>
<protein>
    <submittedName>
        <fullName evidence="1">Uncharacterized protein</fullName>
    </submittedName>
</protein>
<evidence type="ECO:0000313" key="2">
    <source>
        <dbReference type="Proteomes" id="UP000076715"/>
    </source>
</evidence>
<organism evidence="1 2">
    <name type="scientific">Aquimarina aggregata</name>
    <dbReference type="NCBI Taxonomy" id="1642818"/>
    <lineage>
        <taxon>Bacteria</taxon>
        <taxon>Pseudomonadati</taxon>
        <taxon>Bacteroidota</taxon>
        <taxon>Flavobacteriia</taxon>
        <taxon>Flavobacteriales</taxon>
        <taxon>Flavobacteriaceae</taxon>
        <taxon>Aquimarina</taxon>
    </lineage>
</organism>
<evidence type="ECO:0000313" key="1">
    <source>
        <dbReference type="EMBL" id="KZS38946.1"/>
    </source>
</evidence>
<comment type="caution">
    <text evidence="1">The sequence shown here is derived from an EMBL/GenBank/DDBJ whole genome shotgun (WGS) entry which is preliminary data.</text>
</comment>